<organism evidence="1 2">
    <name type="scientific">Oesophagostomum dentatum</name>
    <name type="common">Nodular worm</name>
    <dbReference type="NCBI Taxonomy" id="61180"/>
    <lineage>
        <taxon>Eukaryota</taxon>
        <taxon>Metazoa</taxon>
        <taxon>Ecdysozoa</taxon>
        <taxon>Nematoda</taxon>
        <taxon>Chromadorea</taxon>
        <taxon>Rhabditida</taxon>
        <taxon>Rhabditina</taxon>
        <taxon>Rhabditomorpha</taxon>
        <taxon>Strongyloidea</taxon>
        <taxon>Strongylidae</taxon>
        <taxon>Oesophagostomum</taxon>
    </lineage>
</organism>
<name>A0A0B1SV41_OESDE</name>
<dbReference type="EMBL" id="KN554676">
    <property type="protein sequence ID" value="KHJ89128.1"/>
    <property type="molecule type" value="Genomic_DNA"/>
</dbReference>
<sequence>MLDVLRSKAGYLHSSQLQLRSVLRKIRKYEALLLHRNQRSSGKTLYPNG</sequence>
<gene>
    <name evidence="1" type="ORF">OESDEN_11056</name>
</gene>
<dbReference type="Proteomes" id="UP000053660">
    <property type="component" value="Unassembled WGS sequence"/>
</dbReference>
<proteinExistence type="predicted"/>
<dbReference type="AlphaFoldDB" id="A0A0B1SV41"/>
<reference evidence="1 2" key="1">
    <citation type="submission" date="2014-03" db="EMBL/GenBank/DDBJ databases">
        <title>Draft genome of the hookworm Oesophagostomum dentatum.</title>
        <authorList>
            <person name="Mitreva M."/>
        </authorList>
    </citation>
    <scope>NUCLEOTIDE SEQUENCE [LARGE SCALE GENOMIC DNA]</scope>
    <source>
        <strain evidence="1 2">OD-Hann</strain>
    </source>
</reference>
<evidence type="ECO:0000313" key="1">
    <source>
        <dbReference type="EMBL" id="KHJ89128.1"/>
    </source>
</evidence>
<protein>
    <submittedName>
        <fullName evidence="1">Uncharacterized protein</fullName>
    </submittedName>
</protein>
<evidence type="ECO:0000313" key="2">
    <source>
        <dbReference type="Proteomes" id="UP000053660"/>
    </source>
</evidence>
<keyword evidence="2" id="KW-1185">Reference proteome</keyword>
<accession>A0A0B1SV41</accession>